<keyword evidence="6" id="KW-0699">rRNA-binding</keyword>
<dbReference type="SUPFAM" id="SSF56047">
    <property type="entry name" value="Ribosomal protein S8"/>
    <property type="match status" value="1"/>
</dbReference>
<dbReference type="PROSITE" id="PS00053">
    <property type="entry name" value="RIBOSOMAL_S8"/>
    <property type="match status" value="1"/>
</dbReference>
<gene>
    <name evidence="6 8" type="primary">rpsH</name>
    <name evidence="8" type="ORF">HYD_1290</name>
</gene>
<dbReference type="EMBL" id="AP025225">
    <property type="protein sequence ID" value="BDB95996.1"/>
    <property type="molecule type" value="Genomic_DNA"/>
</dbReference>
<evidence type="ECO:0000256" key="2">
    <source>
        <dbReference type="ARBA" id="ARBA00022980"/>
    </source>
</evidence>
<evidence type="ECO:0000256" key="3">
    <source>
        <dbReference type="ARBA" id="ARBA00023274"/>
    </source>
</evidence>
<dbReference type="InterPro" id="IPR047863">
    <property type="entry name" value="Ribosomal_uS8_CS"/>
</dbReference>
<dbReference type="Gene3D" id="3.30.1490.10">
    <property type="match status" value="1"/>
</dbReference>
<dbReference type="Proteomes" id="UP001320209">
    <property type="component" value="Chromosome"/>
</dbReference>
<dbReference type="Gene3D" id="3.30.1370.30">
    <property type="match status" value="1"/>
</dbReference>
<proteinExistence type="inferred from homology"/>
<comment type="similarity">
    <text evidence="1 6 7">Belongs to the universal ribosomal protein uS8 family.</text>
</comment>
<organism evidence="8 9">
    <name type="scientific">Candidatus Hydrogenosomobacter endosymbioticus</name>
    <dbReference type="NCBI Taxonomy" id="2558174"/>
    <lineage>
        <taxon>Bacteria</taxon>
        <taxon>Pseudomonadati</taxon>
        <taxon>Pseudomonadota</taxon>
        <taxon>Alphaproteobacteria</taxon>
        <taxon>Holosporales</taxon>
        <taxon>Holosporaceae</taxon>
        <taxon>Candidatus Hydrogenosomobacter</taxon>
    </lineage>
</organism>
<dbReference type="RefSeq" id="WP_236865299.1">
    <property type="nucleotide sequence ID" value="NZ_AP025225.1"/>
</dbReference>
<accession>A0ABM7V950</accession>
<evidence type="ECO:0000313" key="8">
    <source>
        <dbReference type="EMBL" id="BDB95996.1"/>
    </source>
</evidence>
<keyword evidence="2 6" id="KW-0689">Ribosomal protein</keyword>
<keyword evidence="3 6" id="KW-0687">Ribonucleoprotein</keyword>
<dbReference type="InterPro" id="IPR035987">
    <property type="entry name" value="Ribosomal_uS8_sf"/>
</dbReference>
<comment type="function">
    <text evidence="6">One of the primary rRNA binding proteins, it binds directly to 16S rRNA central domain where it helps coordinate assembly of the platform of the 30S subunit.</text>
</comment>
<dbReference type="Pfam" id="PF00410">
    <property type="entry name" value="Ribosomal_S8"/>
    <property type="match status" value="1"/>
</dbReference>
<name>A0ABM7V950_9PROT</name>
<keyword evidence="6" id="KW-0694">RNA-binding</keyword>
<reference evidence="8" key="1">
    <citation type="submission" date="2021-10" db="EMBL/GenBank/DDBJ databases">
        <title>Genome Sequence of The Candidatus Hydrogeosomobacter endosymbioticus, an Intracellular Bacterial Symbiont of the Anaerobic Ciliate GW7.</title>
        <authorList>
            <person name="Shiohama Y."/>
            <person name="Shinzato N."/>
        </authorList>
    </citation>
    <scope>NUCLEOTIDE SEQUENCE [LARGE SCALE GENOMIC DNA]</scope>
    <source>
        <strain evidence="8">200920</strain>
    </source>
</reference>
<dbReference type="PANTHER" id="PTHR11758">
    <property type="entry name" value="40S RIBOSOMAL PROTEIN S15A"/>
    <property type="match status" value="1"/>
</dbReference>
<evidence type="ECO:0000256" key="4">
    <source>
        <dbReference type="ARBA" id="ARBA00035258"/>
    </source>
</evidence>
<comment type="subunit">
    <text evidence="5 6">Part of the 30S ribosomal subunit. Contacts proteins S5 and S12.</text>
</comment>
<dbReference type="InterPro" id="IPR000630">
    <property type="entry name" value="Ribosomal_uS8"/>
</dbReference>
<evidence type="ECO:0000256" key="1">
    <source>
        <dbReference type="ARBA" id="ARBA00006471"/>
    </source>
</evidence>
<keyword evidence="9" id="KW-1185">Reference proteome</keyword>
<evidence type="ECO:0000313" key="9">
    <source>
        <dbReference type="Proteomes" id="UP001320209"/>
    </source>
</evidence>
<dbReference type="HAMAP" id="MF_01302_B">
    <property type="entry name" value="Ribosomal_uS8_B"/>
    <property type="match status" value="1"/>
</dbReference>
<dbReference type="GO" id="GO:0005840">
    <property type="term" value="C:ribosome"/>
    <property type="evidence" value="ECO:0007669"/>
    <property type="project" value="UniProtKB-KW"/>
</dbReference>
<protein>
    <recommendedName>
        <fullName evidence="4 6">Small ribosomal subunit protein uS8</fullName>
    </recommendedName>
</protein>
<evidence type="ECO:0000256" key="7">
    <source>
        <dbReference type="RuleBase" id="RU003660"/>
    </source>
</evidence>
<evidence type="ECO:0000256" key="5">
    <source>
        <dbReference type="ARBA" id="ARBA00046740"/>
    </source>
</evidence>
<sequence length="129" mass="13990">MSFSDPIGDMITRIVNAQRAGHEFVVVPVSKMKESIANVLHKEGYVSSVSMGDDGRSLLIGLKYFNASPVIRYMKRVSKPSVRIYSGVKRLPRVANGLGNAVLTTSRGVMSDNDARNIGVGGEVLFYVA</sequence>
<dbReference type="NCBIfam" id="NF001109">
    <property type="entry name" value="PRK00136.1"/>
    <property type="match status" value="1"/>
</dbReference>
<evidence type="ECO:0000256" key="6">
    <source>
        <dbReference type="HAMAP-Rule" id="MF_01302"/>
    </source>
</evidence>